<feature type="chain" id="PRO_5013753518" description="Leucine-binding protein domain-containing protein" evidence="5">
    <location>
        <begin position="28"/>
        <end position="407"/>
    </location>
</feature>
<comment type="caution">
    <text evidence="7">The sequence shown here is derived from an EMBL/GenBank/DDBJ whole genome shotgun (WGS) entry which is preliminary data.</text>
</comment>
<keyword evidence="8" id="KW-1185">Reference proteome</keyword>
<evidence type="ECO:0000256" key="3">
    <source>
        <dbReference type="ARBA" id="ARBA00022729"/>
    </source>
</evidence>
<keyword evidence="4" id="KW-0029">Amino-acid transport</keyword>
<evidence type="ECO:0000259" key="6">
    <source>
        <dbReference type="Pfam" id="PF13458"/>
    </source>
</evidence>
<evidence type="ECO:0000256" key="2">
    <source>
        <dbReference type="ARBA" id="ARBA00022448"/>
    </source>
</evidence>
<feature type="domain" description="Leucine-binding protein" evidence="6">
    <location>
        <begin position="31"/>
        <end position="372"/>
    </location>
</feature>
<accession>A0A2G1QQJ5</accession>
<dbReference type="SUPFAM" id="SSF53822">
    <property type="entry name" value="Periplasmic binding protein-like I"/>
    <property type="match status" value="1"/>
</dbReference>
<dbReference type="InterPro" id="IPR051010">
    <property type="entry name" value="BCAA_transport"/>
</dbReference>
<protein>
    <recommendedName>
        <fullName evidence="6">Leucine-binding protein domain-containing protein</fullName>
    </recommendedName>
</protein>
<dbReference type="AlphaFoldDB" id="A0A2G1QQJ5"/>
<dbReference type="PROSITE" id="PS51318">
    <property type="entry name" value="TAT"/>
    <property type="match status" value="1"/>
</dbReference>
<dbReference type="CDD" id="cd06340">
    <property type="entry name" value="PBP1_ABC_ligand_binding-like"/>
    <property type="match status" value="1"/>
</dbReference>
<dbReference type="Proteomes" id="UP000221168">
    <property type="component" value="Unassembled WGS sequence"/>
</dbReference>
<comment type="similarity">
    <text evidence="1">Belongs to the leucine-binding protein family.</text>
</comment>
<evidence type="ECO:0000256" key="5">
    <source>
        <dbReference type="SAM" id="SignalP"/>
    </source>
</evidence>
<dbReference type="PRINTS" id="PR00337">
    <property type="entry name" value="LEUILEVALBP"/>
</dbReference>
<dbReference type="InterPro" id="IPR028082">
    <property type="entry name" value="Peripla_BP_I"/>
</dbReference>
<evidence type="ECO:0000313" key="8">
    <source>
        <dbReference type="Proteomes" id="UP000221168"/>
    </source>
</evidence>
<feature type="signal peptide" evidence="5">
    <location>
        <begin position="1"/>
        <end position="27"/>
    </location>
</feature>
<evidence type="ECO:0000256" key="4">
    <source>
        <dbReference type="ARBA" id="ARBA00022970"/>
    </source>
</evidence>
<sequence>MMKLTRRAALAGAAMALCLAVPGGASAEETFKVGTINPYSGPLALYGGEVNRGYELAADAVNKAGGILGRQIEILKGDATNPQEGIAAVERLATRDNADAFIGTYLSAVAGAASETALNYNKLYWDTNALATNLTERGLPNYIRSGPYSVSFADVSIDLILNSLAAKLGKQPGELTVWLEHEESVYGTSIAEHQKERLEAAGVKVLGIGAHSYKSIDLTDSVLRARDANPDIWVQTGYVPDGNLLLRTARDQGFKPKATVFVGTGDTKETLEAMGADGLEGLLVVSYPRPDISEAYGPGSKAYLEAYRAKYGEDPIAPQSMAAFVGFKIMASAINKAGSAEPEAVAGVLGSFDEPLRTYETGFGAKFDDNKQNLRAFPTVIQWQGGKQITVFPDDAAGDNKMVNIGN</sequence>
<dbReference type="Pfam" id="PF13458">
    <property type="entry name" value="Peripla_BP_6"/>
    <property type="match status" value="1"/>
</dbReference>
<dbReference type="InterPro" id="IPR000709">
    <property type="entry name" value="Leu_Ile_Val-bd"/>
</dbReference>
<dbReference type="PANTHER" id="PTHR30483:SF37">
    <property type="entry name" value="ABC TRANSPORTER SUBSTRATE-BINDING PROTEIN"/>
    <property type="match status" value="1"/>
</dbReference>
<dbReference type="PANTHER" id="PTHR30483">
    <property type="entry name" value="LEUCINE-SPECIFIC-BINDING PROTEIN"/>
    <property type="match status" value="1"/>
</dbReference>
<dbReference type="Gene3D" id="3.40.50.2300">
    <property type="match status" value="2"/>
</dbReference>
<dbReference type="InterPro" id="IPR006311">
    <property type="entry name" value="TAT_signal"/>
</dbReference>
<name>A0A2G1QQJ5_9HYPH</name>
<evidence type="ECO:0000313" key="7">
    <source>
        <dbReference type="EMBL" id="PHP67772.1"/>
    </source>
</evidence>
<reference evidence="7 8" key="1">
    <citation type="submission" date="2017-10" db="EMBL/GenBank/DDBJ databases">
        <title>Sedimentibacterium mangrovi gen. nov., sp. nov., a novel member of family Phyllobacteriacea isolated from mangrove sediment.</title>
        <authorList>
            <person name="Liao H."/>
            <person name="Tian Y."/>
        </authorList>
    </citation>
    <scope>NUCLEOTIDE SEQUENCE [LARGE SCALE GENOMIC DNA]</scope>
    <source>
        <strain evidence="7 8">X9-2-2</strain>
    </source>
</reference>
<organism evidence="7 8">
    <name type="scientific">Zhengella mangrovi</name>
    <dbReference type="NCBI Taxonomy" id="1982044"/>
    <lineage>
        <taxon>Bacteria</taxon>
        <taxon>Pseudomonadati</taxon>
        <taxon>Pseudomonadota</taxon>
        <taxon>Alphaproteobacteria</taxon>
        <taxon>Hyphomicrobiales</taxon>
        <taxon>Notoacmeibacteraceae</taxon>
        <taxon>Zhengella</taxon>
    </lineage>
</organism>
<proteinExistence type="inferred from homology"/>
<dbReference type="RefSeq" id="WP_099305939.1">
    <property type="nucleotide sequence ID" value="NZ_PDVP01000003.1"/>
</dbReference>
<keyword evidence="3 5" id="KW-0732">Signal</keyword>
<gene>
    <name evidence="7" type="ORF">CSC94_08800</name>
</gene>
<dbReference type="InterPro" id="IPR028081">
    <property type="entry name" value="Leu-bd"/>
</dbReference>
<keyword evidence="2" id="KW-0813">Transport</keyword>
<evidence type="ECO:0000256" key="1">
    <source>
        <dbReference type="ARBA" id="ARBA00010062"/>
    </source>
</evidence>
<dbReference type="GO" id="GO:0006865">
    <property type="term" value="P:amino acid transport"/>
    <property type="evidence" value="ECO:0007669"/>
    <property type="project" value="UniProtKB-KW"/>
</dbReference>
<dbReference type="EMBL" id="PDVP01000003">
    <property type="protein sequence ID" value="PHP67772.1"/>
    <property type="molecule type" value="Genomic_DNA"/>
</dbReference>
<dbReference type="OrthoDB" id="9803275at2"/>